<evidence type="ECO:0000256" key="8">
    <source>
        <dbReference type="ARBA" id="ARBA00038327"/>
    </source>
</evidence>
<gene>
    <name evidence="11" type="ORF">JOB18_032749</name>
</gene>
<comment type="similarity">
    <text evidence="8">Belongs to the FAM21 family.</text>
</comment>
<feature type="compositionally biased region" description="Low complexity" evidence="9">
    <location>
        <begin position="1188"/>
        <end position="1222"/>
    </location>
</feature>
<feature type="compositionally biased region" description="Polar residues" evidence="9">
    <location>
        <begin position="721"/>
        <end position="733"/>
    </location>
</feature>
<comment type="caution">
    <text evidence="11">The sequence shown here is derived from an EMBL/GenBank/DDBJ whole genome shotgun (WGS) entry which is preliminary data.</text>
</comment>
<dbReference type="GO" id="GO:0005886">
    <property type="term" value="C:plasma membrane"/>
    <property type="evidence" value="ECO:0007669"/>
    <property type="project" value="UniProtKB-SubCell"/>
</dbReference>
<feature type="compositionally biased region" description="Basic residues" evidence="9">
    <location>
        <begin position="1134"/>
        <end position="1147"/>
    </location>
</feature>
<evidence type="ECO:0000256" key="1">
    <source>
        <dbReference type="ARBA" id="ARBA00004146"/>
    </source>
</evidence>
<feature type="compositionally biased region" description="Polar residues" evidence="9">
    <location>
        <begin position="473"/>
        <end position="486"/>
    </location>
</feature>
<feature type="compositionally biased region" description="Polar residues" evidence="9">
    <location>
        <begin position="852"/>
        <end position="865"/>
    </location>
</feature>
<dbReference type="PANTHER" id="PTHR21669:SF38">
    <property type="entry name" value="WASH COMPLEX SUBUNIT 2A-RELATED"/>
    <property type="match status" value="1"/>
</dbReference>
<evidence type="ECO:0000256" key="6">
    <source>
        <dbReference type="ARBA" id="ARBA00022753"/>
    </source>
</evidence>
<dbReference type="InterPro" id="IPR029341">
    <property type="entry name" value="FAM21/CAPZIP"/>
</dbReference>
<feature type="compositionally biased region" description="Basic and acidic residues" evidence="9">
    <location>
        <begin position="914"/>
        <end position="923"/>
    </location>
</feature>
<feature type="compositionally biased region" description="Basic and acidic residues" evidence="9">
    <location>
        <begin position="565"/>
        <end position="581"/>
    </location>
</feature>
<feature type="compositionally biased region" description="Gly residues" evidence="9">
    <location>
        <begin position="404"/>
        <end position="415"/>
    </location>
</feature>
<feature type="compositionally biased region" description="Acidic residues" evidence="9">
    <location>
        <begin position="515"/>
        <end position="524"/>
    </location>
</feature>
<feature type="region of interest" description="Disordered" evidence="9">
    <location>
        <begin position="1433"/>
        <end position="1453"/>
    </location>
</feature>
<feature type="compositionally biased region" description="Low complexity" evidence="9">
    <location>
        <begin position="1148"/>
        <end position="1158"/>
    </location>
</feature>
<dbReference type="Pfam" id="PF15255">
    <property type="entry name" value="CAP-ZIP_m"/>
    <property type="match status" value="1"/>
</dbReference>
<keyword evidence="7" id="KW-0472">Membrane</keyword>
<evidence type="ECO:0000259" key="10">
    <source>
        <dbReference type="Pfam" id="PF15255"/>
    </source>
</evidence>
<keyword evidence="12" id="KW-1185">Reference proteome</keyword>
<feature type="compositionally biased region" description="Polar residues" evidence="9">
    <location>
        <begin position="1433"/>
        <end position="1442"/>
    </location>
</feature>
<feature type="compositionally biased region" description="Acidic residues" evidence="9">
    <location>
        <begin position="1328"/>
        <end position="1338"/>
    </location>
</feature>
<feature type="region of interest" description="Disordered" evidence="9">
    <location>
        <begin position="1080"/>
        <end position="1358"/>
    </location>
</feature>
<keyword evidence="4" id="KW-1003">Cell membrane</keyword>
<keyword evidence="6" id="KW-0967">Endosome</keyword>
<feature type="compositionally biased region" description="Basic residues" evidence="9">
    <location>
        <begin position="1312"/>
        <end position="1323"/>
    </location>
</feature>
<evidence type="ECO:0000313" key="12">
    <source>
        <dbReference type="Proteomes" id="UP000693946"/>
    </source>
</evidence>
<feature type="compositionally biased region" description="Low complexity" evidence="9">
    <location>
        <begin position="685"/>
        <end position="707"/>
    </location>
</feature>
<feature type="compositionally biased region" description="Basic and acidic residues" evidence="9">
    <location>
        <begin position="528"/>
        <end position="541"/>
    </location>
</feature>
<feature type="compositionally biased region" description="Acidic residues" evidence="9">
    <location>
        <begin position="931"/>
        <end position="941"/>
    </location>
</feature>
<feature type="region of interest" description="Disordered" evidence="9">
    <location>
        <begin position="251"/>
        <end position="1055"/>
    </location>
</feature>
<feature type="compositionally biased region" description="Low complexity" evidence="9">
    <location>
        <begin position="1080"/>
        <end position="1105"/>
    </location>
</feature>
<accession>A0AAV6S5N4</accession>
<feature type="compositionally biased region" description="Polar residues" evidence="9">
    <location>
        <begin position="1123"/>
        <end position="1133"/>
    </location>
</feature>
<feature type="compositionally biased region" description="Low complexity" evidence="9">
    <location>
        <begin position="737"/>
        <end position="748"/>
    </location>
</feature>
<feature type="compositionally biased region" description="Acidic residues" evidence="9">
    <location>
        <begin position="251"/>
        <end position="260"/>
    </location>
</feature>
<name>A0AAV6S5N4_SOLSE</name>
<evidence type="ECO:0000256" key="7">
    <source>
        <dbReference type="ARBA" id="ARBA00023136"/>
    </source>
</evidence>
<evidence type="ECO:0000256" key="5">
    <source>
        <dbReference type="ARBA" id="ARBA00022553"/>
    </source>
</evidence>
<dbReference type="GO" id="GO:1901981">
    <property type="term" value="F:phosphatidylinositol phosphate binding"/>
    <property type="evidence" value="ECO:0007669"/>
    <property type="project" value="TreeGrafter"/>
</dbReference>
<reference evidence="11 12" key="1">
    <citation type="journal article" date="2021" name="Sci. Rep.">
        <title>Chromosome anchoring in Senegalese sole (Solea senegalensis) reveals sex-associated markers and genome rearrangements in flatfish.</title>
        <authorList>
            <person name="Guerrero-Cozar I."/>
            <person name="Gomez-Garrido J."/>
            <person name="Berbel C."/>
            <person name="Martinez-Blanch J.F."/>
            <person name="Alioto T."/>
            <person name="Claros M.G."/>
            <person name="Gagnaire P.A."/>
            <person name="Manchado M."/>
        </authorList>
    </citation>
    <scope>NUCLEOTIDE SEQUENCE [LARGE SCALE GENOMIC DNA]</scope>
    <source>
        <strain evidence="11">Sse05_10M</strain>
    </source>
</reference>
<evidence type="ECO:0000313" key="11">
    <source>
        <dbReference type="EMBL" id="KAG7512556.1"/>
    </source>
</evidence>
<evidence type="ECO:0000256" key="3">
    <source>
        <dbReference type="ARBA" id="ARBA00022448"/>
    </source>
</evidence>
<dbReference type="PANTHER" id="PTHR21669">
    <property type="entry name" value="CAPZ-INTERACTING PROTEIN AND RELATED PROTEINS"/>
    <property type="match status" value="1"/>
</dbReference>
<feature type="compositionally biased region" description="Basic and acidic residues" evidence="9">
    <location>
        <begin position="607"/>
        <end position="617"/>
    </location>
</feature>
<organism evidence="11 12">
    <name type="scientific">Solea senegalensis</name>
    <name type="common">Senegalese sole</name>
    <dbReference type="NCBI Taxonomy" id="28829"/>
    <lineage>
        <taxon>Eukaryota</taxon>
        <taxon>Metazoa</taxon>
        <taxon>Chordata</taxon>
        <taxon>Craniata</taxon>
        <taxon>Vertebrata</taxon>
        <taxon>Euteleostomi</taxon>
        <taxon>Actinopterygii</taxon>
        <taxon>Neopterygii</taxon>
        <taxon>Teleostei</taxon>
        <taxon>Neoteleostei</taxon>
        <taxon>Acanthomorphata</taxon>
        <taxon>Carangaria</taxon>
        <taxon>Pleuronectiformes</taxon>
        <taxon>Pleuronectoidei</taxon>
        <taxon>Soleidae</taxon>
        <taxon>Solea</taxon>
    </lineage>
</organism>
<feature type="compositionally biased region" description="Acidic residues" evidence="9">
    <location>
        <begin position="542"/>
        <end position="551"/>
    </location>
</feature>
<feature type="compositionally biased region" description="Basic and acidic residues" evidence="9">
    <location>
        <begin position="343"/>
        <end position="359"/>
    </location>
</feature>
<evidence type="ECO:0000256" key="2">
    <source>
        <dbReference type="ARBA" id="ARBA00004236"/>
    </source>
</evidence>
<keyword evidence="3" id="KW-0813">Transport</keyword>
<dbReference type="GO" id="GO:0031901">
    <property type="term" value="C:early endosome membrane"/>
    <property type="evidence" value="ECO:0007669"/>
    <property type="project" value="UniProtKB-SubCell"/>
</dbReference>
<dbReference type="GO" id="GO:0071203">
    <property type="term" value="C:WASH complex"/>
    <property type="evidence" value="ECO:0007669"/>
    <property type="project" value="TreeGrafter"/>
</dbReference>
<feature type="compositionally biased region" description="Low complexity" evidence="9">
    <location>
        <begin position="997"/>
        <end position="1014"/>
    </location>
</feature>
<feature type="compositionally biased region" description="Low complexity" evidence="9">
    <location>
        <begin position="1268"/>
        <end position="1282"/>
    </location>
</feature>
<protein>
    <recommendedName>
        <fullName evidence="10">FAM21/CAPZIP domain-containing protein</fullName>
    </recommendedName>
</protein>
<dbReference type="GO" id="GO:1905394">
    <property type="term" value="F:retromer complex binding"/>
    <property type="evidence" value="ECO:0007669"/>
    <property type="project" value="TreeGrafter"/>
</dbReference>
<feature type="compositionally biased region" description="Low complexity" evidence="9">
    <location>
        <begin position="1343"/>
        <end position="1353"/>
    </location>
</feature>
<feature type="compositionally biased region" description="Polar residues" evidence="9">
    <location>
        <begin position="441"/>
        <end position="453"/>
    </location>
</feature>
<keyword evidence="5" id="KW-0597">Phosphoprotein</keyword>
<feature type="compositionally biased region" description="Polar residues" evidence="9">
    <location>
        <begin position="654"/>
        <end position="671"/>
    </location>
</feature>
<dbReference type="GO" id="GO:0042147">
    <property type="term" value="P:retrograde transport, endosome to Golgi"/>
    <property type="evidence" value="ECO:0007669"/>
    <property type="project" value="TreeGrafter"/>
</dbReference>
<feature type="compositionally biased region" description="Polar residues" evidence="9">
    <location>
        <begin position="949"/>
        <end position="971"/>
    </location>
</feature>
<feature type="domain" description="FAM21/CAPZIP" evidence="10">
    <location>
        <begin position="1056"/>
        <end position="1188"/>
    </location>
</feature>
<evidence type="ECO:0000256" key="4">
    <source>
        <dbReference type="ARBA" id="ARBA00022475"/>
    </source>
</evidence>
<dbReference type="GO" id="GO:0005829">
    <property type="term" value="C:cytosol"/>
    <property type="evidence" value="ECO:0007669"/>
    <property type="project" value="GOC"/>
</dbReference>
<comment type="subcellular location">
    <subcellularLocation>
        <location evidence="2">Cell membrane</location>
    </subcellularLocation>
    <subcellularLocation>
        <location evidence="1">Early endosome membrane</location>
    </subcellularLocation>
</comment>
<dbReference type="EMBL" id="JAGKHQ010000007">
    <property type="protein sequence ID" value="KAG7512556.1"/>
    <property type="molecule type" value="Genomic_DNA"/>
</dbReference>
<dbReference type="GO" id="GO:0036010">
    <property type="term" value="P:protein localization to endosome"/>
    <property type="evidence" value="ECO:0007669"/>
    <property type="project" value="TreeGrafter"/>
</dbReference>
<proteinExistence type="inferred from homology"/>
<feature type="compositionally biased region" description="Acidic residues" evidence="9">
    <location>
        <begin position="303"/>
        <end position="328"/>
    </location>
</feature>
<sequence>MRLLHTIYKYKDGKTCYETLLPCNVNIVKDSLTVVDSSGLKMSGLPEGMANGPSRSEHLEKDAQLWERPWTLEEMRQGSANWSLAADSGLFLFLQDFSHRMLSKTHEIEKQLDCLIRDTKATDSCLHTVFNDFLMLSNTQFIENRVYDEEVEETVPKADALEKQPEQEKTREQKEAELIPKMQEAVNYGLRVLESAFEHLDIKAGNSDSEDEEVPDRVEAILEPKDLYVDRPLPYLIGSQAFMEQEDVGLGDLSSDEMSVDSDRDSVVESEDDKEEVHSDEDFNPEEDEGQNNFKKKSSMLSYEDDEEDEEDEDSDIFGESDKDDDDDGAKKNTGPSSFADELAARIKGEPLHKQEGDRASLASKKKSKGRKEAKTSKSQATEDDSDDMFKPPKMDDEDFSPFGGKGGLFSGGRGLFDDDDEGDLFSEAPKPFVPEETRAVNESTKGTAQSAESGKAGKKIPTGGVSIFPDNSLFSSGNDSDSVASKENGIPVPKANAPPKLVPTGTAVVGGGLFDDDEEEDDFFSGKAEKDNSKPKKAVDLFDEDDEDGDIFSNKYSPPTPAQPKKEVVVEQEKPPEKKMPAGAISMFGPGTKSLLSEGLKKRRPSTSEESEKSEENGPAPDVSKAAAKPSPKPQTRGLFSDDEDAQVFPTIPRSQSKPEPTSQSKTNKAPLSFFDDEEEEDLFASASKSKPKASSAKASPLQPSKTTSSSLFSDDEDQWISNTTKTETTSGGMKPSVSAPSSFPSAKTTPKSILFDDEEEDDLFAPTQESSQKKTQKVALLFEDEGDDEDKGSLFGIKPDVNTNTASPAAKTLAMASESSSQLQKSEEVAVSPSEAKNKALQVEKPVAKTPQTLSASPAPQNTETKKKPAGAVSLFGGIDVLEKKTTTSLLDEDDDDNDGGFLSKASPPPNVREEKKENKVIAKTVSLFEDEDEGESEWTDPIFTPSKPTGRNTQKPSEEQPQVKSTGVFQDEELLFSHTQQKDNDPDVDLFATSGKAVSPKPSSAKAAAQSLFADEDEDDLFASTRPKAPPPKVAEKPIKPADTAPLANPESVSEIQANLKINTAALLPGAAPSLAGAISVIPGMGPSSSSGVSSSSLSPSPATTPVGAQTDGEAVSFDTPVQVTTLQSAHKSRTKGAVHRRPQSRAARQHAAQRSGKDKEETVSGDVLGPNPSLTLTLPDKSGQSSASPTLPNSSASTTLPTSSPSQPSVPEVSPRPSVLALPLSKDTVKKDSSKVRTKMLPSSDEDDLFGSDSLFEATSVTNTPSSTKQTTKKTQPQASSGVESKEDKDKSTFPSIFDANTDDLFKKVKPRSTTKKAKASPFLEDDDDEDDDDIFRVSNSSTPSSTSSKEIKNSKSFLKQDIFQDEVATVPKVHKKHKEKYIDASLFDDDVDIFADLSDTLKPKQKSKTKGETKSIFDDDMDEIFSPSTVKTVSKAPNKSKKKPLSQETSATADPISIFDDPLNALGILTMFLLIEIHGFLNFGCDENETSVKRVQPLAEDTAVVTLQIV</sequence>
<evidence type="ECO:0000256" key="9">
    <source>
        <dbReference type="SAM" id="MobiDB-lite"/>
    </source>
</evidence>
<dbReference type="Proteomes" id="UP000693946">
    <property type="component" value="Linkage Group LG15"/>
</dbReference>